<feature type="compositionally biased region" description="Basic and acidic residues" evidence="7">
    <location>
        <begin position="188"/>
        <end position="220"/>
    </location>
</feature>
<keyword evidence="10" id="KW-1185">Reference proteome</keyword>
<dbReference type="InterPro" id="IPR019987">
    <property type="entry name" value="GTP-bd_ribosome_bio_YsxC"/>
</dbReference>
<sequence>MSADVGKIGSSKQKNLKDTPKKTRRTLNGSENGFRRGFKLGAKDKRIHIGQKGNEGMYDGKRRLGPSSSNKTRKRIYADRGIGEEVTSKGNEEGSKSNRKAAFPRKRHNEQRDYDVVEAKGRSVSPDHRSMWGSRKLVVDGSESKRAPRRAKSVVRDDGVSDVSRVKRIDKEEFAKVDGGLLKKHTKSKFDSSKGLETGKKKVGDKKSHSEDLEGLDEKPKKRKRVIRIDKYDISNKRLDDGIANTDIKKEEKTDLEEKAEMSKNAQFRAIQPSPSILAYVEDNFLGRRRLIELRRAGYNTELSSPLDNIPFSNSSERERIEESIFRNKLTFFAAAKASSSFPPPDLPEIAFAGRSNVGKSSLLNALTRQWGVARTSDKPGHTQTINFFNLGPKLNLVDLPGYGFAFAKEEVKDAWEELVKEYTSTRVGLKRVCLLIDTKWGMKPRDRELIDLMERAQTKYQIVLTKTDVVFPTDVARRAMQIEESLKAHKSVVQPVMMVSSKSGAGIRSLRTVLAKIARLAKR</sequence>
<feature type="compositionally biased region" description="Basic and acidic residues" evidence="7">
    <location>
        <begin position="76"/>
        <end position="96"/>
    </location>
</feature>
<accession>A0AA87Z1M9</accession>
<keyword evidence="4" id="KW-0547">Nucleotide-binding</keyword>
<dbReference type="GO" id="GO:0046872">
    <property type="term" value="F:metal ion binding"/>
    <property type="evidence" value="ECO:0007669"/>
    <property type="project" value="UniProtKB-KW"/>
</dbReference>
<dbReference type="PANTHER" id="PTHR47560">
    <property type="entry name" value="EXPRESSED PROTEIN"/>
    <property type="match status" value="1"/>
</dbReference>
<feature type="compositionally biased region" description="Basic and acidic residues" evidence="7">
    <location>
        <begin position="110"/>
        <end position="130"/>
    </location>
</feature>
<gene>
    <name evidence="9" type="ORF">TIFTF001_000109</name>
</gene>
<feature type="compositionally biased region" description="Basic residues" evidence="7">
    <location>
        <begin position="97"/>
        <end position="109"/>
    </location>
</feature>
<dbReference type="InterPro" id="IPR005225">
    <property type="entry name" value="Small_GTP-bd"/>
</dbReference>
<evidence type="ECO:0000256" key="4">
    <source>
        <dbReference type="ARBA" id="ARBA00022741"/>
    </source>
</evidence>
<dbReference type="CDD" id="cd01876">
    <property type="entry name" value="YihA_EngB"/>
    <property type="match status" value="1"/>
</dbReference>
<comment type="cofactor">
    <cofactor evidence="1">
        <name>Mg(2+)</name>
        <dbReference type="ChEBI" id="CHEBI:18420"/>
    </cofactor>
</comment>
<dbReference type="Pfam" id="PF01926">
    <property type="entry name" value="MMR_HSR1"/>
    <property type="match status" value="1"/>
</dbReference>
<dbReference type="InterPro" id="IPR027417">
    <property type="entry name" value="P-loop_NTPase"/>
</dbReference>
<dbReference type="Proteomes" id="UP001187192">
    <property type="component" value="Unassembled WGS sequence"/>
</dbReference>
<comment type="similarity">
    <text evidence="2">Belongs to the TRAFAC class TrmE-Era-EngA-EngB-Septin-like GTPase superfamily. EngB GTPase family.</text>
</comment>
<feature type="domain" description="EngB-type G" evidence="8">
    <location>
        <begin position="346"/>
        <end position="521"/>
    </location>
</feature>
<dbReference type="NCBIfam" id="TIGR00231">
    <property type="entry name" value="small_GTP"/>
    <property type="match status" value="1"/>
</dbReference>
<dbReference type="SUPFAM" id="SSF52540">
    <property type="entry name" value="P-loop containing nucleoside triphosphate hydrolases"/>
    <property type="match status" value="1"/>
</dbReference>
<dbReference type="AlphaFoldDB" id="A0AA87Z1M9"/>
<dbReference type="InterPro" id="IPR030393">
    <property type="entry name" value="G_ENGB_dom"/>
</dbReference>
<evidence type="ECO:0000256" key="7">
    <source>
        <dbReference type="SAM" id="MobiDB-lite"/>
    </source>
</evidence>
<dbReference type="Gene3D" id="3.40.50.300">
    <property type="entry name" value="P-loop containing nucleotide triphosphate hydrolases"/>
    <property type="match status" value="1"/>
</dbReference>
<reference evidence="9" key="1">
    <citation type="submission" date="2023-07" db="EMBL/GenBank/DDBJ databases">
        <title>draft genome sequence of fig (Ficus carica).</title>
        <authorList>
            <person name="Takahashi T."/>
            <person name="Nishimura K."/>
        </authorList>
    </citation>
    <scope>NUCLEOTIDE SEQUENCE</scope>
</reference>
<evidence type="ECO:0000313" key="10">
    <source>
        <dbReference type="Proteomes" id="UP001187192"/>
    </source>
</evidence>
<dbReference type="HAMAP" id="MF_00321">
    <property type="entry name" value="GTPase_EngB"/>
    <property type="match status" value="1"/>
</dbReference>
<evidence type="ECO:0000256" key="2">
    <source>
        <dbReference type="ARBA" id="ARBA00009638"/>
    </source>
</evidence>
<feature type="region of interest" description="Disordered" evidence="7">
    <location>
        <begin position="1"/>
        <end position="162"/>
    </location>
</feature>
<dbReference type="PROSITE" id="PS51706">
    <property type="entry name" value="G_ENGB"/>
    <property type="match status" value="1"/>
</dbReference>
<dbReference type="GO" id="GO:0005525">
    <property type="term" value="F:GTP binding"/>
    <property type="evidence" value="ECO:0007669"/>
    <property type="project" value="UniProtKB-KW"/>
</dbReference>
<dbReference type="NCBIfam" id="TIGR03598">
    <property type="entry name" value="GTPase_YsxC"/>
    <property type="match status" value="1"/>
</dbReference>
<evidence type="ECO:0000256" key="1">
    <source>
        <dbReference type="ARBA" id="ARBA00001946"/>
    </source>
</evidence>
<keyword evidence="5" id="KW-0460">Magnesium</keyword>
<dbReference type="EMBL" id="BTGU01000001">
    <property type="protein sequence ID" value="GMN23435.1"/>
    <property type="molecule type" value="Genomic_DNA"/>
</dbReference>
<feature type="region of interest" description="Disordered" evidence="7">
    <location>
        <begin position="183"/>
        <end position="220"/>
    </location>
</feature>
<evidence type="ECO:0000313" key="9">
    <source>
        <dbReference type="EMBL" id="GMN23435.1"/>
    </source>
</evidence>
<evidence type="ECO:0000256" key="3">
    <source>
        <dbReference type="ARBA" id="ARBA00022723"/>
    </source>
</evidence>
<evidence type="ECO:0000259" key="8">
    <source>
        <dbReference type="PROSITE" id="PS51706"/>
    </source>
</evidence>
<evidence type="ECO:0000256" key="5">
    <source>
        <dbReference type="ARBA" id="ARBA00022842"/>
    </source>
</evidence>
<dbReference type="PANTHER" id="PTHR47560:SF1">
    <property type="entry name" value="EXPRESSED PROTEIN"/>
    <property type="match status" value="1"/>
</dbReference>
<dbReference type="InterPro" id="IPR006073">
    <property type="entry name" value="GTP-bd"/>
</dbReference>
<name>A0AA87Z1M9_FICCA</name>
<evidence type="ECO:0000256" key="6">
    <source>
        <dbReference type="ARBA" id="ARBA00023134"/>
    </source>
</evidence>
<proteinExistence type="inferred from homology"/>
<comment type="caution">
    <text evidence="9">The sequence shown here is derived from an EMBL/GenBank/DDBJ whole genome shotgun (WGS) entry which is preliminary data.</text>
</comment>
<protein>
    <recommendedName>
        <fullName evidence="8">EngB-type G domain-containing protein</fullName>
    </recommendedName>
</protein>
<keyword evidence="6" id="KW-0342">GTP-binding</keyword>
<keyword evidence="3" id="KW-0479">Metal-binding</keyword>
<organism evidence="9 10">
    <name type="scientific">Ficus carica</name>
    <name type="common">Common fig</name>
    <dbReference type="NCBI Taxonomy" id="3494"/>
    <lineage>
        <taxon>Eukaryota</taxon>
        <taxon>Viridiplantae</taxon>
        <taxon>Streptophyta</taxon>
        <taxon>Embryophyta</taxon>
        <taxon>Tracheophyta</taxon>
        <taxon>Spermatophyta</taxon>
        <taxon>Magnoliopsida</taxon>
        <taxon>eudicotyledons</taxon>
        <taxon>Gunneridae</taxon>
        <taxon>Pentapetalae</taxon>
        <taxon>rosids</taxon>
        <taxon>fabids</taxon>
        <taxon>Rosales</taxon>
        <taxon>Moraceae</taxon>
        <taxon>Ficeae</taxon>
        <taxon>Ficus</taxon>
    </lineage>
</organism>